<dbReference type="InterPro" id="IPR032852">
    <property type="entry name" value="ALKBH2"/>
</dbReference>
<comment type="caution">
    <text evidence="11">The sequence shown here is derived from an EMBL/GenBank/DDBJ whole genome shotgun (WGS) entry which is preliminary data.</text>
</comment>
<accession>K6X8I7</accession>
<dbReference type="InterPro" id="IPR005123">
    <property type="entry name" value="Oxoglu/Fe-dep_dioxygenase_dom"/>
</dbReference>
<dbReference type="EMBL" id="BAEN01000076">
    <property type="protein sequence ID" value="GAC16929.1"/>
    <property type="molecule type" value="Genomic_DNA"/>
</dbReference>
<dbReference type="GO" id="GO:0051747">
    <property type="term" value="F:cytosine C-5 DNA demethylase activity"/>
    <property type="evidence" value="ECO:0007669"/>
    <property type="project" value="TreeGrafter"/>
</dbReference>
<feature type="binding site" evidence="9">
    <location>
        <position position="196"/>
    </location>
    <ligand>
        <name>2-oxoglutarate</name>
        <dbReference type="ChEBI" id="CHEBI:16810"/>
    </ligand>
</feature>
<keyword evidence="8" id="KW-0234">DNA repair</keyword>
<dbReference type="InterPro" id="IPR027450">
    <property type="entry name" value="AlkB-like"/>
</dbReference>
<dbReference type="PROSITE" id="PS51471">
    <property type="entry name" value="FE2OG_OXY"/>
    <property type="match status" value="1"/>
</dbReference>
<keyword evidence="5 11" id="KW-0223">Dioxygenase</keyword>
<evidence type="ECO:0000256" key="9">
    <source>
        <dbReference type="PIRSR" id="PIRSR632852-1"/>
    </source>
</evidence>
<dbReference type="Proteomes" id="UP000006334">
    <property type="component" value="Unassembled WGS sequence"/>
</dbReference>
<keyword evidence="3" id="KW-0227">DNA damage</keyword>
<dbReference type="eggNOG" id="COG3145">
    <property type="taxonomic scope" value="Bacteria"/>
</dbReference>
<name>K6X8I7_9ALTE</name>
<evidence type="ECO:0000259" key="10">
    <source>
        <dbReference type="PROSITE" id="PS51471"/>
    </source>
</evidence>
<keyword evidence="12" id="KW-1185">Reference proteome</keyword>
<dbReference type="RefSeq" id="WP_008846731.1">
    <property type="nucleotide sequence ID" value="NZ_BAEN01000076.1"/>
</dbReference>
<protein>
    <submittedName>
        <fullName evidence="11">Alpha-ketoglutarate-dependent dioxygenase alkB homolog 3</fullName>
    </submittedName>
</protein>
<evidence type="ECO:0000256" key="3">
    <source>
        <dbReference type="ARBA" id="ARBA00022763"/>
    </source>
</evidence>
<evidence type="ECO:0000256" key="1">
    <source>
        <dbReference type="ARBA" id="ARBA00001954"/>
    </source>
</evidence>
<keyword evidence="7" id="KW-0408">Iron</keyword>
<sequence>MKASIHESRIQVSCMQQDLFSTPPAGLIKMPMVDAEVHYQADFLDQDTANQLYQNLMVNLAWQQESIQIYGRKVAIPRLQAWYGDKQTTYRYSGLEMHPIPWTKELYSLKQKLEQACDSQFNSVLANWYRNGQDGMGWHADNETELGEQPVIASLTLGYPRDFDFKHRRSAQKIRISLQNGSLLVMAGNTQQHWLHSLPKRSNLVQGRINLTFRKILF</sequence>
<dbReference type="AlphaFoldDB" id="K6X8I7"/>
<evidence type="ECO:0000256" key="8">
    <source>
        <dbReference type="ARBA" id="ARBA00023204"/>
    </source>
</evidence>
<dbReference type="GO" id="GO:0035516">
    <property type="term" value="F:broad specificity oxidative DNA demethylase activity"/>
    <property type="evidence" value="ECO:0007669"/>
    <property type="project" value="TreeGrafter"/>
</dbReference>
<dbReference type="GO" id="GO:0008198">
    <property type="term" value="F:ferrous iron binding"/>
    <property type="evidence" value="ECO:0007669"/>
    <property type="project" value="TreeGrafter"/>
</dbReference>
<keyword evidence="2" id="KW-0479">Metal-binding</keyword>
<dbReference type="PANTHER" id="PTHR31573">
    <property type="entry name" value="ALPHA-KETOGLUTARATE-DEPENDENT DIOXYGENASE ALKB HOMOLOG 2"/>
    <property type="match status" value="1"/>
</dbReference>
<reference evidence="11 12" key="1">
    <citation type="journal article" date="2017" name="Antonie Van Leeuwenhoek">
        <title>Rhizobium rhizosphaerae sp. nov., a novel species isolated from rice rhizosphere.</title>
        <authorList>
            <person name="Zhao J.J."/>
            <person name="Zhang J."/>
            <person name="Zhang R.J."/>
            <person name="Zhang C.W."/>
            <person name="Yin H.Q."/>
            <person name="Zhang X.X."/>
        </authorList>
    </citation>
    <scope>NUCLEOTIDE SEQUENCE [LARGE SCALE GENOMIC DNA]</scope>
    <source>
        <strain evidence="11 12">E3</strain>
    </source>
</reference>
<feature type="binding site" evidence="9">
    <location>
        <position position="129"/>
    </location>
    <ligand>
        <name>2-oxoglutarate</name>
        <dbReference type="ChEBI" id="CHEBI:16810"/>
    </ligand>
</feature>
<dbReference type="FunFam" id="2.60.120.590:FF:000004">
    <property type="entry name" value="DNA oxidative demethylase ALKBH2"/>
    <property type="match status" value="1"/>
</dbReference>
<organism evidence="11 12">
    <name type="scientific">Aliiglaciecola lipolytica E3</name>
    <dbReference type="NCBI Taxonomy" id="1127673"/>
    <lineage>
        <taxon>Bacteria</taxon>
        <taxon>Pseudomonadati</taxon>
        <taxon>Pseudomonadota</taxon>
        <taxon>Gammaproteobacteria</taxon>
        <taxon>Alteromonadales</taxon>
        <taxon>Alteromonadaceae</taxon>
        <taxon>Aliiglaciecola</taxon>
    </lineage>
</organism>
<keyword evidence="4" id="KW-0460">Magnesium</keyword>
<dbReference type="STRING" id="1127673.GLIP_4318"/>
<feature type="binding site" evidence="9">
    <location>
        <position position="212"/>
    </location>
    <ligand>
        <name>2-oxoglutarate</name>
        <dbReference type="ChEBI" id="CHEBI:16810"/>
    </ligand>
</feature>
<dbReference type="InterPro" id="IPR037151">
    <property type="entry name" value="AlkB-like_sf"/>
</dbReference>
<feature type="binding site" evidence="9">
    <location>
        <position position="208"/>
    </location>
    <ligand>
        <name>2-oxoglutarate</name>
        <dbReference type="ChEBI" id="CHEBI:16810"/>
    </ligand>
</feature>
<dbReference type="Pfam" id="PF13532">
    <property type="entry name" value="2OG-FeII_Oxy_2"/>
    <property type="match status" value="1"/>
</dbReference>
<feature type="domain" description="Fe2OG dioxygenase" evidence="10">
    <location>
        <begin position="120"/>
        <end position="217"/>
    </location>
</feature>
<gene>
    <name evidence="11" type="ORF">GLIP_4318</name>
</gene>
<proteinExistence type="predicted"/>
<evidence type="ECO:0000256" key="4">
    <source>
        <dbReference type="ARBA" id="ARBA00022842"/>
    </source>
</evidence>
<evidence type="ECO:0000256" key="2">
    <source>
        <dbReference type="ARBA" id="ARBA00022723"/>
    </source>
</evidence>
<feature type="binding site" evidence="9">
    <location>
        <position position="139"/>
    </location>
    <ligand>
        <name>2-oxoglutarate</name>
        <dbReference type="ChEBI" id="CHEBI:16810"/>
    </ligand>
</feature>
<evidence type="ECO:0000256" key="7">
    <source>
        <dbReference type="ARBA" id="ARBA00023004"/>
    </source>
</evidence>
<keyword evidence="6" id="KW-0560">Oxidoreductase</keyword>
<dbReference type="GO" id="GO:0006307">
    <property type="term" value="P:DNA alkylation repair"/>
    <property type="evidence" value="ECO:0007669"/>
    <property type="project" value="TreeGrafter"/>
</dbReference>
<evidence type="ECO:0000313" key="11">
    <source>
        <dbReference type="EMBL" id="GAC16929.1"/>
    </source>
</evidence>
<feature type="binding site" evidence="9">
    <location>
        <begin position="90"/>
        <end position="92"/>
    </location>
    <ligand>
        <name>substrate</name>
    </ligand>
</feature>
<dbReference type="Gene3D" id="2.60.120.590">
    <property type="entry name" value="Alpha-ketoglutarate-dependent dioxygenase AlkB-like"/>
    <property type="match status" value="1"/>
</dbReference>
<comment type="cofactor">
    <cofactor evidence="1">
        <name>Fe(2+)</name>
        <dbReference type="ChEBI" id="CHEBI:29033"/>
    </cofactor>
</comment>
<evidence type="ECO:0000313" key="12">
    <source>
        <dbReference type="Proteomes" id="UP000006334"/>
    </source>
</evidence>
<dbReference type="PANTHER" id="PTHR31573:SF1">
    <property type="entry name" value="DNA OXIDATIVE DEMETHYLASE ALKBH2"/>
    <property type="match status" value="1"/>
</dbReference>
<feature type="binding site" evidence="9">
    <location>
        <position position="127"/>
    </location>
    <ligand>
        <name>2-oxoglutarate</name>
        <dbReference type="ChEBI" id="CHEBI:16810"/>
    </ligand>
</feature>
<evidence type="ECO:0000256" key="6">
    <source>
        <dbReference type="ARBA" id="ARBA00023002"/>
    </source>
</evidence>
<dbReference type="SUPFAM" id="SSF51197">
    <property type="entry name" value="Clavaminate synthase-like"/>
    <property type="match status" value="1"/>
</dbReference>
<evidence type="ECO:0000256" key="5">
    <source>
        <dbReference type="ARBA" id="ARBA00022964"/>
    </source>
</evidence>
<feature type="binding site" evidence="9">
    <location>
        <position position="214"/>
    </location>
    <ligand>
        <name>2-oxoglutarate</name>
        <dbReference type="ChEBI" id="CHEBI:16810"/>
    </ligand>
</feature>